<keyword evidence="3" id="KW-1185">Reference proteome</keyword>
<dbReference type="EMBL" id="JAGGLG010000001">
    <property type="protein sequence ID" value="MBP2016870.1"/>
    <property type="molecule type" value="Genomic_DNA"/>
</dbReference>
<gene>
    <name evidence="2" type="ORF">J2Z79_000243</name>
</gene>
<feature type="transmembrane region" description="Helical" evidence="1">
    <location>
        <begin position="23"/>
        <end position="44"/>
    </location>
</feature>
<reference evidence="2 3" key="1">
    <citation type="submission" date="2021-03" db="EMBL/GenBank/DDBJ databases">
        <title>Genomic Encyclopedia of Type Strains, Phase IV (KMG-IV): sequencing the most valuable type-strain genomes for metagenomic binning, comparative biology and taxonomic classification.</title>
        <authorList>
            <person name="Goeker M."/>
        </authorList>
    </citation>
    <scope>NUCLEOTIDE SEQUENCE [LARGE SCALE GENOMIC DNA]</scope>
    <source>
        <strain evidence="2 3">DSM 27138</strain>
    </source>
</reference>
<sequence>MEHRGSEQSWQTLPGRRRWVRRYAWLALLVPLLAYAAAVGLAYWRPPLHWDGSMYRIPGSPSLVMYEVLNRGPLPVVIESVEVAGVLPPDEIAVVLPEAWTVWRLTEVYARGEGVELLPETGWRLEPTPPPAPLEHAPGVLLVWYPTVDLRWLHCPTFRYRYLGWPMALRGHCRKALRGPALHDGTSVPPDWGEWQSAGGGVRYRLQRTEEDLFIELAPEPGHTPGEIVLNHFREEPGRGRARFWFRLITLTDKPTQVSQLISVPLRWGEPDPIVEFEIIPIEEWREMDYGEKG</sequence>
<name>A0ABS4JMV9_9FIRM</name>
<evidence type="ECO:0008006" key="4">
    <source>
        <dbReference type="Google" id="ProtNLM"/>
    </source>
</evidence>
<organism evidence="2 3">
    <name type="scientific">Symbiobacterium terraclitae</name>
    <dbReference type="NCBI Taxonomy" id="557451"/>
    <lineage>
        <taxon>Bacteria</taxon>
        <taxon>Bacillati</taxon>
        <taxon>Bacillota</taxon>
        <taxon>Clostridia</taxon>
        <taxon>Eubacteriales</taxon>
        <taxon>Symbiobacteriaceae</taxon>
        <taxon>Symbiobacterium</taxon>
    </lineage>
</organism>
<evidence type="ECO:0000256" key="1">
    <source>
        <dbReference type="SAM" id="Phobius"/>
    </source>
</evidence>
<dbReference type="RefSeq" id="WP_209465008.1">
    <property type="nucleotide sequence ID" value="NZ_JAGGLG010000001.1"/>
</dbReference>
<keyword evidence="1" id="KW-0472">Membrane</keyword>
<keyword evidence="1" id="KW-1133">Transmembrane helix</keyword>
<evidence type="ECO:0000313" key="2">
    <source>
        <dbReference type="EMBL" id="MBP2016870.1"/>
    </source>
</evidence>
<evidence type="ECO:0000313" key="3">
    <source>
        <dbReference type="Proteomes" id="UP001519289"/>
    </source>
</evidence>
<proteinExistence type="predicted"/>
<accession>A0ABS4JMV9</accession>
<dbReference type="Proteomes" id="UP001519289">
    <property type="component" value="Unassembled WGS sequence"/>
</dbReference>
<protein>
    <recommendedName>
        <fullName evidence="4">Secreted protein</fullName>
    </recommendedName>
</protein>
<keyword evidence="1" id="KW-0812">Transmembrane</keyword>
<comment type="caution">
    <text evidence="2">The sequence shown here is derived from an EMBL/GenBank/DDBJ whole genome shotgun (WGS) entry which is preliminary data.</text>
</comment>